<dbReference type="SUPFAM" id="SSF47473">
    <property type="entry name" value="EF-hand"/>
    <property type="match status" value="2"/>
</dbReference>
<dbReference type="EMBL" id="CAXAMM010001159">
    <property type="protein sequence ID" value="CAK8990791.1"/>
    <property type="molecule type" value="Genomic_DNA"/>
</dbReference>
<comment type="caution">
    <text evidence="1">The sequence shown here is derived from an EMBL/GenBank/DDBJ whole genome shotgun (WGS) entry which is preliminary data.</text>
</comment>
<dbReference type="Proteomes" id="UP001642464">
    <property type="component" value="Unassembled WGS sequence"/>
</dbReference>
<dbReference type="InterPro" id="IPR011992">
    <property type="entry name" value="EF-hand-dom_pair"/>
</dbReference>
<gene>
    <name evidence="1" type="ORF">SCF082_LOCUS2385</name>
</gene>
<dbReference type="Gene3D" id="1.10.238.10">
    <property type="entry name" value="EF-hand"/>
    <property type="match status" value="2"/>
</dbReference>
<keyword evidence="2" id="KW-1185">Reference proteome</keyword>
<reference evidence="1 2" key="1">
    <citation type="submission" date="2024-02" db="EMBL/GenBank/DDBJ databases">
        <authorList>
            <person name="Chen Y."/>
            <person name="Shah S."/>
            <person name="Dougan E. K."/>
            <person name="Thang M."/>
            <person name="Chan C."/>
        </authorList>
    </citation>
    <scope>NUCLEOTIDE SEQUENCE [LARGE SCALE GENOMIC DNA]</scope>
</reference>
<protein>
    <submittedName>
        <fullName evidence="1">Tubulin polymerization-promoting protein family member 2</fullName>
    </submittedName>
</protein>
<dbReference type="InterPro" id="IPR008907">
    <property type="entry name" value="TPP/p25"/>
</dbReference>
<proteinExistence type="predicted"/>
<organism evidence="1 2">
    <name type="scientific">Durusdinium trenchii</name>
    <dbReference type="NCBI Taxonomy" id="1381693"/>
    <lineage>
        <taxon>Eukaryota</taxon>
        <taxon>Sar</taxon>
        <taxon>Alveolata</taxon>
        <taxon>Dinophyceae</taxon>
        <taxon>Suessiales</taxon>
        <taxon>Symbiodiniaceae</taxon>
        <taxon>Durusdinium</taxon>
    </lineage>
</organism>
<accession>A0ABP0HKQ7</accession>
<dbReference type="PANTHER" id="PTHR12932:SF9">
    <property type="entry name" value="TUBULIN POLYMERIZATION-PROMOTING PROTEIN HOMOLOG"/>
    <property type="match status" value="1"/>
</dbReference>
<sequence>MPAPHGGRLLTQEMVVAAKRAQADPLGDRAMHKVARTAVAVNNARAAFLRLRKDDLRSEMVPLEEPWKLLKSLGSFKDNELRSIFDAVGVVDGCVSMEDLFDWMQDDDTPLAARVKAALMPGSDENPETILYSFCVPGSLEWDGKSFLKLCKDTGIIDSSFTAVDADLTFAKVLKKGQRRLSLPQLHEALTAVAAKKGVERAELLAEVAAAQGPKLTGTKVVPLRLYEKPGPMVRKSSTVSSSSGPISARSGQHRILTSAAQAVVAATPSLKQDGTSSYQEVFQAFCGPRNAMDGAAFSKLCKDCRLLDRRFSPADADLIFTKVCPRGHRRIGLEQFEEAVWLIGRKRGLEYGSLLESIANSAGPLLKATQTQAEVTKFHSHGGS</sequence>
<name>A0ABP0HKQ7_9DINO</name>
<evidence type="ECO:0000313" key="1">
    <source>
        <dbReference type="EMBL" id="CAK8990791.1"/>
    </source>
</evidence>
<dbReference type="Pfam" id="PF05517">
    <property type="entry name" value="p25-alpha"/>
    <property type="match status" value="2"/>
</dbReference>
<evidence type="ECO:0000313" key="2">
    <source>
        <dbReference type="Proteomes" id="UP001642464"/>
    </source>
</evidence>
<dbReference type="PANTHER" id="PTHR12932">
    <property type="entry name" value="P25 ALPHA-RELATED"/>
    <property type="match status" value="1"/>
</dbReference>